<name>A0A7M2TI08_STRCW</name>
<dbReference type="GO" id="GO:0090588">
    <property type="term" value="F:protein-phosphocysteine-N-acetylmuramate phosphotransferase system transporter activity"/>
    <property type="evidence" value="ECO:0007669"/>
    <property type="project" value="TreeGrafter"/>
</dbReference>
<dbReference type="InterPro" id="IPR003352">
    <property type="entry name" value="PTS_EIIC"/>
</dbReference>
<keyword evidence="2" id="KW-0813">Transport</keyword>
<feature type="domain" description="PTS EIIC type-1" evidence="14">
    <location>
        <begin position="115"/>
        <end position="463"/>
    </location>
</feature>
<evidence type="ECO:0000256" key="5">
    <source>
        <dbReference type="ARBA" id="ARBA00022679"/>
    </source>
</evidence>
<dbReference type="GO" id="GO:0008982">
    <property type="term" value="F:protein-N(PI)-phosphohistidine-sugar phosphotransferase activity"/>
    <property type="evidence" value="ECO:0007669"/>
    <property type="project" value="InterPro"/>
</dbReference>
<feature type="active site" description="Phosphocysteine intermediate; for EIIB activity" evidence="11">
    <location>
        <position position="28"/>
    </location>
</feature>
<evidence type="ECO:0000256" key="11">
    <source>
        <dbReference type="PROSITE-ProRule" id="PRU00421"/>
    </source>
</evidence>
<dbReference type="PANTHER" id="PTHR30175:SF3">
    <property type="entry name" value="PTS SYSTEM N-ACETYLMURAMIC ACID-SPECIFIC EIIBC COMPONENT"/>
    <property type="match status" value="1"/>
</dbReference>
<keyword evidence="9 12" id="KW-1133">Transmembrane helix</keyword>
<dbReference type="PROSITE" id="PS01035">
    <property type="entry name" value="PTS_EIIB_TYPE_1_CYS"/>
    <property type="match status" value="1"/>
</dbReference>
<dbReference type="SUPFAM" id="SSF55604">
    <property type="entry name" value="Glucose permease domain IIB"/>
    <property type="match status" value="1"/>
</dbReference>
<dbReference type="Gene3D" id="3.30.1360.60">
    <property type="entry name" value="Glucose permease domain IIB"/>
    <property type="match status" value="1"/>
</dbReference>
<feature type="transmembrane region" description="Helical" evidence="12">
    <location>
        <begin position="320"/>
        <end position="341"/>
    </location>
</feature>
<dbReference type="PROSITE" id="PS51103">
    <property type="entry name" value="PTS_EIIC_TYPE_1"/>
    <property type="match status" value="1"/>
</dbReference>
<protein>
    <submittedName>
        <fullName evidence="15">PTS transporter subunit EIIC</fullName>
    </submittedName>
</protein>
<keyword evidence="3" id="KW-1003">Cell membrane</keyword>
<feature type="transmembrane region" description="Helical" evidence="12">
    <location>
        <begin position="238"/>
        <end position="264"/>
    </location>
</feature>
<evidence type="ECO:0000256" key="6">
    <source>
        <dbReference type="ARBA" id="ARBA00022683"/>
    </source>
</evidence>
<dbReference type="GO" id="GO:0009401">
    <property type="term" value="P:phosphoenolpyruvate-dependent sugar phosphotransferase system"/>
    <property type="evidence" value="ECO:0007669"/>
    <property type="project" value="UniProtKB-KW"/>
</dbReference>
<dbReference type="CDD" id="cd00212">
    <property type="entry name" value="PTS_IIB_glc"/>
    <property type="match status" value="1"/>
</dbReference>
<accession>A0A7M2TI08</accession>
<evidence type="ECO:0000259" key="14">
    <source>
        <dbReference type="PROSITE" id="PS51103"/>
    </source>
</evidence>
<dbReference type="Pfam" id="PF00367">
    <property type="entry name" value="PTS_EIIB"/>
    <property type="match status" value="1"/>
</dbReference>
<evidence type="ECO:0000256" key="2">
    <source>
        <dbReference type="ARBA" id="ARBA00022448"/>
    </source>
</evidence>
<dbReference type="AlphaFoldDB" id="A0A7M2TI08"/>
<evidence type="ECO:0000256" key="7">
    <source>
        <dbReference type="ARBA" id="ARBA00022692"/>
    </source>
</evidence>
<feature type="transmembrane region" description="Helical" evidence="12">
    <location>
        <begin position="276"/>
        <end position="299"/>
    </location>
</feature>
<evidence type="ECO:0000256" key="4">
    <source>
        <dbReference type="ARBA" id="ARBA00022597"/>
    </source>
</evidence>
<evidence type="ECO:0000256" key="8">
    <source>
        <dbReference type="ARBA" id="ARBA00022777"/>
    </source>
</evidence>
<evidence type="ECO:0000256" key="9">
    <source>
        <dbReference type="ARBA" id="ARBA00022989"/>
    </source>
</evidence>
<dbReference type="KEGG" id="schf:IPT68_16490"/>
<evidence type="ECO:0000256" key="1">
    <source>
        <dbReference type="ARBA" id="ARBA00004651"/>
    </source>
</evidence>
<dbReference type="GO" id="GO:0016301">
    <property type="term" value="F:kinase activity"/>
    <property type="evidence" value="ECO:0007669"/>
    <property type="project" value="UniProtKB-KW"/>
</dbReference>
<keyword evidence="5" id="KW-0808">Transferase</keyword>
<evidence type="ECO:0000313" key="16">
    <source>
        <dbReference type="Proteomes" id="UP000594008"/>
    </source>
</evidence>
<dbReference type="EMBL" id="CP063374">
    <property type="protein sequence ID" value="QOV47328.1"/>
    <property type="molecule type" value="Genomic_DNA"/>
</dbReference>
<dbReference type="InterPro" id="IPR013013">
    <property type="entry name" value="PTS_EIIC_1"/>
</dbReference>
<feature type="domain" description="PTS EIIB type-1" evidence="13">
    <location>
        <begin position="6"/>
        <end position="89"/>
    </location>
</feature>
<sequence length="470" mass="47486">MRTDPAQVAATILSSVGGPANVASVAHCMTRLRLVLTDPARVEQQALREVPGVLGVVVDGDSYQVVLGPGAVVRVTAEFEELLGRSTARRLAVRGEELRQERRRRNATPVKLALRRVANVFVPLIPALIGCGVLAGVNGLLVNARLLPSVTPALTAVASAFMALIAVFVGHNTAKEFGGTPVLGGAVAAIVVYPGVAKVTAFGVALAPGQGGVLGALAAALLGTYVEKWCRGRIPQTLDVLLTPTVTILVSGLATLYGLMYAAGALSTAIGTAANWLLTTTGALAGLILGGLFLPLVMLGLHQALIPIHATLIEQQGHTVLLPVLAMAGAGQVGAALAVYVRLRHDTSLRTTIKSALPAGLLGVGEPLIYGVSLPLGRPFLTACAGGAAGGAFIGVFAMLGDPVGATAIGPSGWALFPLVAGSGGTGTALAVYAGGLLTGYVVGFLATYAVGLAPTITGVPGDRTPERST</sequence>
<proteinExistence type="predicted"/>
<keyword evidence="8" id="KW-0418">Kinase</keyword>
<feature type="transmembrane region" description="Helical" evidence="12">
    <location>
        <begin position="440"/>
        <end position="460"/>
    </location>
</feature>
<dbReference type="Proteomes" id="UP000594008">
    <property type="component" value="Chromosome"/>
</dbReference>
<dbReference type="RefSeq" id="WP_189700299.1">
    <property type="nucleotide sequence ID" value="NZ_BMTA01000017.1"/>
</dbReference>
<keyword evidence="4" id="KW-0762">Sugar transport</keyword>
<feature type="transmembrane region" description="Helical" evidence="12">
    <location>
        <begin position="177"/>
        <end position="196"/>
    </location>
</feature>
<dbReference type="PROSITE" id="PS51098">
    <property type="entry name" value="PTS_EIIB_TYPE_1"/>
    <property type="match status" value="1"/>
</dbReference>
<evidence type="ECO:0000256" key="12">
    <source>
        <dbReference type="SAM" id="Phobius"/>
    </source>
</evidence>
<comment type="subcellular location">
    <subcellularLocation>
        <location evidence="1">Cell membrane</location>
        <topology evidence="1">Multi-pass membrane protein</topology>
    </subcellularLocation>
</comment>
<evidence type="ECO:0000256" key="3">
    <source>
        <dbReference type="ARBA" id="ARBA00022475"/>
    </source>
</evidence>
<dbReference type="InterPro" id="IPR050558">
    <property type="entry name" value="PTS_Sugar-Specific_Components"/>
</dbReference>
<feature type="transmembrane region" description="Helical" evidence="12">
    <location>
        <begin position="413"/>
        <end position="434"/>
    </location>
</feature>
<reference evidence="15 16" key="1">
    <citation type="submission" date="2020-10" db="EMBL/GenBank/DDBJ databases">
        <title>Streptomyces chromofuscus complate genome analysis.</title>
        <authorList>
            <person name="Anwar N."/>
        </authorList>
    </citation>
    <scope>NUCLEOTIDE SEQUENCE [LARGE SCALE GENOMIC DNA]</scope>
    <source>
        <strain evidence="15 16">DSM 40273</strain>
    </source>
</reference>
<keyword evidence="7 12" id="KW-0812">Transmembrane</keyword>
<dbReference type="Pfam" id="PF02378">
    <property type="entry name" value="PTS_EIIC"/>
    <property type="match status" value="1"/>
</dbReference>
<feature type="transmembrane region" description="Helical" evidence="12">
    <location>
        <begin position="153"/>
        <end position="170"/>
    </location>
</feature>
<feature type="transmembrane region" description="Helical" evidence="12">
    <location>
        <begin position="380"/>
        <end position="401"/>
    </location>
</feature>
<evidence type="ECO:0000313" key="15">
    <source>
        <dbReference type="EMBL" id="QOV47328.1"/>
    </source>
</evidence>
<evidence type="ECO:0000259" key="13">
    <source>
        <dbReference type="PROSITE" id="PS51098"/>
    </source>
</evidence>
<organism evidence="15 16">
    <name type="scientific">Streptomyces chromofuscus</name>
    <dbReference type="NCBI Taxonomy" id="42881"/>
    <lineage>
        <taxon>Bacteria</taxon>
        <taxon>Bacillati</taxon>
        <taxon>Actinomycetota</taxon>
        <taxon>Actinomycetes</taxon>
        <taxon>Kitasatosporales</taxon>
        <taxon>Streptomycetaceae</taxon>
        <taxon>Streptomyces</taxon>
    </lineage>
</organism>
<evidence type="ECO:0000256" key="10">
    <source>
        <dbReference type="ARBA" id="ARBA00023136"/>
    </source>
</evidence>
<keyword evidence="6" id="KW-0598">Phosphotransferase system</keyword>
<gene>
    <name evidence="15" type="ORF">IPT68_16490</name>
</gene>
<dbReference type="PANTHER" id="PTHR30175">
    <property type="entry name" value="PHOSPHOTRANSFERASE SYSTEM TRANSPORT PROTEIN"/>
    <property type="match status" value="1"/>
</dbReference>
<keyword evidence="16" id="KW-1185">Reference proteome</keyword>
<keyword evidence="10 12" id="KW-0472">Membrane</keyword>
<dbReference type="GO" id="GO:0005886">
    <property type="term" value="C:plasma membrane"/>
    <property type="evidence" value="ECO:0007669"/>
    <property type="project" value="UniProtKB-SubCell"/>
</dbReference>
<dbReference type="InterPro" id="IPR036878">
    <property type="entry name" value="Glu_permease_IIB"/>
</dbReference>
<dbReference type="InterPro" id="IPR001996">
    <property type="entry name" value="PTS_IIB_1"/>
</dbReference>
<feature type="transmembrane region" description="Helical" evidence="12">
    <location>
        <begin position="120"/>
        <end position="141"/>
    </location>
</feature>
<dbReference type="InterPro" id="IPR018113">
    <property type="entry name" value="PTrfase_EIIB_Cys"/>
</dbReference>